<comment type="caution">
    <text evidence="2">The sequence shown here is derived from an EMBL/GenBank/DDBJ whole genome shotgun (WGS) entry which is preliminary data.</text>
</comment>
<feature type="transmembrane region" description="Helical" evidence="1">
    <location>
        <begin position="29"/>
        <end position="52"/>
    </location>
</feature>
<accession>A0ABS5S373</accession>
<dbReference type="Proteomes" id="UP001297092">
    <property type="component" value="Unassembled WGS sequence"/>
</dbReference>
<proteinExistence type="predicted"/>
<gene>
    <name evidence="2" type="ORF">KIV10_05575</name>
</gene>
<evidence type="ECO:0000313" key="3">
    <source>
        <dbReference type="Proteomes" id="UP001297092"/>
    </source>
</evidence>
<keyword evidence="1" id="KW-1133">Transmembrane helix</keyword>
<dbReference type="EMBL" id="JAHCTB010000002">
    <property type="protein sequence ID" value="MBT0607646.1"/>
    <property type="molecule type" value="Genomic_DNA"/>
</dbReference>
<dbReference type="RefSeq" id="WP_214112503.1">
    <property type="nucleotide sequence ID" value="NZ_JAHCTB010000002.1"/>
</dbReference>
<evidence type="ECO:0000256" key="1">
    <source>
        <dbReference type="SAM" id="Phobius"/>
    </source>
</evidence>
<keyword evidence="1" id="KW-0472">Membrane</keyword>
<name>A0ABS5S373_9FLAO</name>
<keyword evidence="1" id="KW-0812">Transmembrane</keyword>
<evidence type="ECO:0000313" key="2">
    <source>
        <dbReference type="EMBL" id="MBT0607646.1"/>
    </source>
</evidence>
<sequence length="143" mass="16013">MSFKIAIYISAFCWGTLYANPSVSGFGSFEPIAVKFLIIGAVAPFIAIYMLYRDENARNPKKSDIVATVLISMFLVWFGYEVSAANVVPVYLGLIISFFLGLFSLNLIMTVKKKLFEEKGLFERIFKELGNWIARSLGSDGKE</sequence>
<feature type="transmembrane region" description="Helical" evidence="1">
    <location>
        <begin position="88"/>
        <end position="109"/>
    </location>
</feature>
<keyword evidence="3" id="KW-1185">Reference proteome</keyword>
<organism evidence="2 3">
    <name type="scientific">Aequorivita echinoideorum</name>
    <dbReference type="NCBI Taxonomy" id="1549647"/>
    <lineage>
        <taxon>Bacteria</taxon>
        <taxon>Pseudomonadati</taxon>
        <taxon>Bacteroidota</taxon>
        <taxon>Flavobacteriia</taxon>
        <taxon>Flavobacteriales</taxon>
        <taxon>Flavobacteriaceae</taxon>
        <taxon>Aequorivita</taxon>
    </lineage>
</organism>
<protein>
    <submittedName>
        <fullName evidence="2">Uncharacterized protein</fullName>
    </submittedName>
</protein>
<feature type="transmembrane region" description="Helical" evidence="1">
    <location>
        <begin position="64"/>
        <end position="82"/>
    </location>
</feature>
<reference evidence="2 3" key="1">
    <citation type="submission" date="2021-05" db="EMBL/GenBank/DDBJ databases">
        <title>Aequorivita echinoideorum JCM 30378 genome.</title>
        <authorList>
            <person name="Zhang H."/>
            <person name="Li C."/>
        </authorList>
    </citation>
    <scope>NUCLEOTIDE SEQUENCE [LARGE SCALE GENOMIC DNA]</scope>
    <source>
        <strain evidence="2 3">JCM30378</strain>
    </source>
</reference>